<organism evidence="2 3">
    <name type="scientific">Dryococelus australis</name>
    <dbReference type="NCBI Taxonomy" id="614101"/>
    <lineage>
        <taxon>Eukaryota</taxon>
        <taxon>Metazoa</taxon>
        <taxon>Ecdysozoa</taxon>
        <taxon>Arthropoda</taxon>
        <taxon>Hexapoda</taxon>
        <taxon>Insecta</taxon>
        <taxon>Pterygota</taxon>
        <taxon>Neoptera</taxon>
        <taxon>Polyneoptera</taxon>
        <taxon>Phasmatodea</taxon>
        <taxon>Verophasmatodea</taxon>
        <taxon>Anareolatae</taxon>
        <taxon>Phasmatidae</taxon>
        <taxon>Eurycanthinae</taxon>
        <taxon>Dryococelus</taxon>
    </lineage>
</organism>
<keyword evidence="3" id="KW-1185">Reference proteome</keyword>
<feature type="compositionally biased region" description="Basic and acidic residues" evidence="1">
    <location>
        <begin position="174"/>
        <end position="185"/>
    </location>
</feature>
<dbReference type="Proteomes" id="UP001159363">
    <property type="component" value="Chromosome 12"/>
</dbReference>
<comment type="caution">
    <text evidence="2">The sequence shown here is derived from an EMBL/GenBank/DDBJ whole genome shotgun (WGS) entry which is preliminary data.</text>
</comment>
<feature type="region of interest" description="Disordered" evidence="1">
    <location>
        <begin position="424"/>
        <end position="449"/>
    </location>
</feature>
<dbReference type="EMBL" id="JARBHB010000013">
    <property type="protein sequence ID" value="KAJ8870195.1"/>
    <property type="molecule type" value="Genomic_DNA"/>
</dbReference>
<gene>
    <name evidence="2" type="ORF">PR048_029211</name>
</gene>
<feature type="region of interest" description="Disordered" evidence="1">
    <location>
        <begin position="156"/>
        <end position="188"/>
    </location>
</feature>
<feature type="compositionally biased region" description="Basic and acidic residues" evidence="1">
    <location>
        <begin position="426"/>
        <end position="449"/>
    </location>
</feature>
<evidence type="ECO:0000313" key="3">
    <source>
        <dbReference type="Proteomes" id="UP001159363"/>
    </source>
</evidence>
<protein>
    <submittedName>
        <fullName evidence="2">Uncharacterized protein</fullName>
    </submittedName>
</protein>
<evidence type="ECO:0000313" key="2">
    <source>
        <dbReference type="EMBL" id="KAJ8870195.1"/>
    </source>
</evidence>
<proteinExistence type="predicted"/>
<sequence length="493" mass="54746">MSLIARIHEAAAHVQAPQDVVTATEDIVLSSCLLCIREGGHRLEQFLELCDQLLYGINCKVVSKPLRFRCRCYWMAYSRLFTIRLVPMQSGFDSRRGRPGFSRVENLVAVSAGRGISRRSYPSTSGTSLSMRRTAFMWSVACEPWRILAVSGITTPRPVSASRTSSMQAKHHERGAEPEQKKQNHESAPLTVTLRLSEEIWAALNIEASRADAGEVRWVQRGAEMKWGWKREIPEKTRRPAVSSGTRFPFASLGEQLACSPPTKANRAQYPVGSLPGFCMGEWCLSILLVSEFYRGSPVSPVSSFRRCSILTPITLIGSLDLATSRTLRCERHMGWKYANIPHWPYVSHVAGAEGTVGWHQTSGKLTRRGHGRCAGTRACPRSPFFALALRPGLEDDIRGAIDARGVAEQQFVQRLETLVGQHDNSTARHIESEELRSSRRHDGNTARLARKSDEALEVRVSVVRIAPSLLDLGRVVSHGGPSHPQQASPEHD</sequence>
<accession>A0ABQ9GCR2</accession>
<name>A0ABQ9GCR2_9NEOP</name>
<evidence type="ECO:0000256" key="1">
    <source>
        <dbReference type="SAM" id="MobiDB-lite"/>
    </source>
</evidence>
<reference evidence="2 3" key="1">
    <citation type="submission" date="2023-02" db="EMBL/GenBank/DDBJ databases">
        <title>LHISI_Scaffold_Assembly.</title>
        <authorList>
            <person name="Stuart O.P."/>
            <person name="Cleave R."/>
            <person name="Magrath M.J.L."/>
            <person name="Mikheyev A.S."/>
        </authorList>
    </citation>
    <scope>NUCLEOTIDE SEQUENCE [LARGE SCALE GENOMIC DNA]</scope>
    <source>
        <strain evidence="2">Daus_M_001</strain>
        <tissue evidence="2">Leg muscle</tissue>
    </source>
</reference>